<feature type="domain" description="Peptidase M16 C-terminal" evidence="2">
    <location>
        <begin position="208"/>
        <end position="381"/>
    </location>
</feature>
<sequence>MTEHQSSDRTAAGLVRGLSGRLARAVAVVSFLAASALPVAAAEVQRVVSDGGIVAWLVEDDAVPLVAVDFAFDGGAAQDPKERPGVANMLSTLLDEGAGELDSAAFQQKLEEEAVRLSFSAGRDAFNGSLRLISDRKEVAFELLSLALNQPRFDADPIERMRAQLISGINRDATDPEAIASRLWSTSVFGDHPYARPVDGTAETVAAITRDDIADYHRRTFARSNLVVGVVGAISAEELKPLLDKAFGPLPAEAELVDVPEATPTFGATETAALPNPQTTIRVGTVGLKRHDPDYMAAYVMNHILGGGSFSSRLYREVRETRGLAYSVWSAVVPYSYAGVFLGGTATRADRASETLEILTAEFKRMADGGPTDKEFADAKRFLTGSYALRFDGSGKIAAQLVSLQLDDMPIDYFNTRNAQIEALTLDDVKRAAKRVLGEAPLTVVTVGPSSS</sequence>
<comment type="caution">
    <text evidence="3">The sequence shown here is derived from an EMBL/GenBank/DDBJ whole genome shotgun (WGS) entry which is preliminary data.</text>
</comment>
<evidence type="ECO:0000313" key="4">
    <source>
        <dbReference type="Proteomes" id="UP000631694"/>
    </source>
</evidence>
<name>A0A931MWY9_9HYPH</name>
<dbReference type="Pfam" id="PF05193">
    <property type="entry name" value="Peptidase_M16_C"/>
    <property type="match status" value="1"/>
</dbReference>
<dbReference type="PANTHER" id="PTHR11851:SF224">
    <property type="entry name" value="PROCESSING PROTEASE"/>
    <property type="match status" value="1"/>
</dbReference>
<dbReference type="RefSeq" id="WP_197311280.1">
    <property type="nucleotide sequence ID" value="NZ_JADZLT010000050.1"/>
</dbReference>
<dbReference type="Pfam" id="PF00675">
    <property type="entry name" value="Peptidase_M16"/>
    <property type="match status" value="1"/>
</dbReference>
<dbReference type="Proteomes" id="UP000631694">
    <property type="component" value="Unassembled WGS sequence"/>
</dbReference>
<dbReference type="GO" id="GO:0046872">
    <property type="term" value="F:metal ion binding"/>
    <property type="evidence" value="ECO:0007669"/>
    <property type="project" value="InterPro"/>
</dbReference>
<reference evidence="3" key="1">
    <citation type="submission" date="2020-12" db="EMBL/GenBank/DDBJ databases">
        <title>Methylobrevis albus sp. nov., isolated from fresh water lack sediment.</title>
        <authorList>
            <person name="Zou Q."/>
        </authorList>
    </citation>
    <scope>NUCLEOTIDE SEQUENCE</scope>
    <source>
        <strain evidence="3">L22</strain>
    </source>
</reference>
<dbReference type="SUPFAM" id="SSF63411">
    <property type="entry name" value="LuxS/MPP-like metallohydrolase"/>
    <property type="match status" value="2"/>
</dbReference>
<dbReference type="Gene3D" id="3.30.830.10">
    <property type="entry name" value="Metalloenzyme, LuxS/M16 peptidase-like"/>
    <property type="match status" value="2"/>
</dbReference>
<dbReference type="InterPro" id="IPR007863">
    <property type="entry name" value="Peptidase_M16_C"/>
</dbReference>
<keyword evidence="4" id="KW-1185">Reference proteome</keyword>
<dbReference type="PANTHER" id="PTHR11851">
    <property type="entry name" value="METALLOPROTEASE"/>
    <property type="match status" value="1"/>
</dbReference>
<proteinExistence type="predicted"/>
<protein>
    <submittedName>
        <fullName evidence="3">Insulinase family protein</fullName>
    </submittedName>
</protein>
<organism evidence="3 4">
    <name type="scientific">Methylobrevis albus</name>
    <dbReference type="NCBI Taxonomy" id="2793297"/>
    <lineage>
        <taxon>Bacteria</taxon>
        <taxon>Pseudomonadati</taxon>
        <taxon>Pseudomonadota</taxon>
        <taxon>Alphaproteobacteria</taxon>
        <taxon>Hyphomicrobiales</taxon>
        <taxon>Pleomorphomonadaceae</taxon>
        <taxon>Methylobrevis</taxon>
    </lineage>
</organism>
<evidence type="ECO:0000259" key="2">
    <source>
        <dbReference type="Pfam" id="PF05193"/>
    </source>
</evidence>
<dbReference type="InterPro" id="IPR011249">
    <property type="entry name" value="Metalloenz_LuxS/M16"/>
</dbReference>
<evidence type="ECO:0000259" key="1">
    <source>
        <dbReference type="Pfam" id="PF00675"/>
    </source>
</evidence>
<accession>A0A931MWY9</accession>
<evidence type="ECO:0000313" key="3">
    <source>
        <dbReference type="EMBL" id="MBH0238193.1"/>
    </source>
</evidence>
<dbReference type="EMBL" id="JADZLT010000050">
    <property type="protein sequence ID" value="MBH0238193.1"/>
    <property type="molecule type" value="Genomic_DNA"/>
</dbReference>
<dbReference type="InterPro" id="IPR011765">
    <property type="entry name" value="Pept_M16_N"/>
</dbReference>
<dbReference type="AlphaFoldDB" id="A0A931MWY9"/>
<dbReference type="InterPro" id="IPR050361">
    <property type="entry name" value="MPP/UQCRC_Complex"/>
</dbReference>
<feature type="domain" description="Peptidase M16 N-terminal" evidence="1">
    <location>
        <begin position="62"/>
        <end position="200"/>
    </location>
</feature>
<gene>
    <name evidence="3" type="ORF">I5731_10195</name>
</gene>